<dbReference type="RefSeq" id="WP_159749008.1">
    <property type="nucleotide sequence ID" value="NZ_CASSPE010000144.1"/>
</dbReference>
<evidence type="ECO:0000256" key="6">
    <source>
        <dbReference type="ARBA" id="ARBA00022840"/>
    </source>
</evidence>
<feature type="domain" description="Lysidine-tRNA(Ile) synthetase C-terminal" evidence="11">
    <location>
        <begin position="378"/>
        <end position="450"/>
    </location>
</feature>
<evidence type="ECO:0000313" key="12">
    <source>
        <dbReference type="EMBL" id="MXP74001.1"/>
    </source>
</evidence>
<keyword evidence="5 8" id="KW-0547">Nucleotide-binding</keyword>
<evidence type="ECO:0000313" key="13">
    <source>
        <dbReference type="Proteomes" id="UP000460412"/>
    </source>
</evidence>
<evidence type="ECO:0000256" key="1">
    <source>
        <dbReference type="ARBA" id="ARBA00004496"/>
    </source>
</evidence>
<comment type="subcellular location">
    <subcellularLocation>
        <location evidence="1 8">Cytoplasm</location>
    </subcellularLocation>
</comment>
<dbReference type="InterPro" id="IPR011063">
    <property type="entry name" value="TilS/TtcA_N"/>
</dbReference>
<keyword evidence="10" id="KW-0472">Membrane</keyword>
<comment type="similarity">
    <text evidence="8">Belongs to the tRNA(Ile)-lysidine synthase family.</text>
</comment>
<dbReference type="GO" id="GO:0006400">
    <property type="term" value="P:tRNA modification"/>
    <property type="evidence" value="ECO:0007669"/>
    <property type="project" value="UniProtKB-UniRule"/>
</dbReference>
<feature type="region of interest" description="Disordered" evidence="9">
    <location>
        <begin position="456"/>
        <end position="475"/>
    </location>
</feature>
<dbReference type="GO" id="GO:0005524">
    <property type="term" value="F:ATP binding"/>
    <property type="evidence" value="ECO:0007669"/>
    <property type="project" value="UniProtKB-UniRule"/>
</dbReference>
<evidence type="ECO:0000256" key="5">
    <source>
        <dbReference type="ARBA" id="ARBA00022741"/>
    </source>
</evidence>
<dbReference type="InterPro" id="IPR012795">
    <property type="entry name" value="tRNA_Ile_lys_synt_N"/>
</dbReference>
<keyword evidence="6 8" id="KW-0067">ATP-binding</keyword>
<keyword evidence="10" id="KW-0812">Transmembrane</keyword>
<keyword evidence="2 8" id="KW-0963">Cytoplasm</keyword>
<comment type="function">
    <text evidence="8">Ligates lysine onto the cytidine present at position 34 of the AUA codon-specific tRNA(Ile) that contains the anticodon CAU, in an ATP-dependent manner. Cytidine is converted to lysidine, thus changing the amino acid specificity of the tRNA from methionine to isoleucine.</text>
</comment>
<dbReference type="InterPro" id="IPR012094">
    <property type="entry name" value="tRNA_Ile_lys_synt"/>
</dbReference>
<evidence type="ECO:0000256" key="9">
    <source>
        <dbReference type="SAM" id="MobiDB-lite"/>
    </source>
</evidence>
<dbReference type="AlphaFoldDB" id="A0A7X3MCW4"/>
<feature type="transmembrane region" description="Helical" evidence="10">
    <location>
        <begin position="21"/>
        <end position="39"/>
    </location>
</feature>
<comment type="domain">
    <text evidence="8">The N-terminal region contains the highly conserved SGGXDS motif, predicted to be a P-loop motif involved in ATP binding.</text>
</comment>
<dbReference type="InterPro" id="IPR014729">
    <property type="entry name" value="Rossmann-like_a/b/a_fold"/>
</dbReference>
<dbReference type="Gene3D" id="3.30.465.60">
    <property type="match status" value="1"/>
</dbReference>
<dbReference type="GO" id="GO:0005737">
    <property type="term" value="C:cytoplasm"/>
    <property type="evidence" value="ECO:0007669"/>
    <property type="project" value="UniProtKB-SubCell"/>
</dbReference>
<evidence type="ECO:0000256" key="3">
    <source>
        <dbReference type="ARBA" id="ARBA00022598"/>
    </source>
</evidence>
<dbReference type="SMART" id="SM00977">
    <property type="entry name" value="TilS_C"/>
    <property type="match status" value="1"/>
</dbReference>
<evidence type="ECO:0000256" key="10">
    <source>
        <dbReference type="SAM" id="Phobius"/>
    </source>
</evidence>
<reference evidence="12 13" key="1">
    <citation type="submission" date="2019-12" db="EMBL/GenBank/DDBJ databases">
        <title>Sporaefaciens musculi gen. nov., sp. nov., a novel bacterium isolated from the caecum of an obese mouse.</title>
        <authorList>
            <person name="Rasmussen T.S."/>
            <person name="Streidl T."/>
            <person name="Hitch T.C.A."/>
            <person name="Wortmann E."/>
            <person name="Deptula P."/>
            <person name="Hansen M."/>
            <person name="Nielsen D.S."/>
            <person name="Clavel T."/>
            <person name="Vogensen F.K."/>
        </authorList>
    </citation>
    <scope>NUCLEOTIDE SEQUENCE [LARGE SCALE GENOMIC DNA]</scope>
    <source>
        <strain evidence="12 13">WCA-9-b2</strain>
    </source>
</reference>
<accession>A0A7X3MCW4</accession>
<gene>
    <name evidence="8 12" type="primary">tilS</name>
    <name evidence="12" type="ORF">GN277_00645</name>
</gene>
<proteinExistence type="inferred from homology"/>
<evidence type="ECO:0000259" key="11">
    <source>
        <dbReference type="SMART" id="SM00977"/>
    </source>
</evidence>
<dbReference type="SUPFAM" id="SSF56037">
    <property type="entry name" value="PheT/TilS domain"/>
    <property type="match status" value="1"/>
</dbReference>
<evidence type="ECO:0000256" key="2">
    <source>
        <dbReference type="ARBA" id="ARBA00022490"/>
    </source>
</evidence>
<comment type="catalytic activity">
    <reaction evidence="7 8">
        <text>cytidine(34) in tRNA(Ile2) + L-lysine + ATP = lysidine(34) in tRNA(Ile2) + AMP + diphosphate + H(+)</text>
        <dbReference type="Rhea" id="RHEA:43744"/>
        <dbReference type="Rhea" id="RHEA-COMP:10625"/>
        <dbReference type="Rhea" id="RHEA-COMP:10670"/>
        <dbReference type="ChEBI" id="CHEBI:15378"/>
        <dbReference type="ChEBI" id="CHEBI:30616"/>
        <dbReference type="ChEBI" id="CHEBI:32551"/>
        <dbReference type="ChEBI" id="CHEBI:33019"/>
        <dbReference type="ChEBI" id="CHEBI:82748"/>
        <dbReference type="ChEBI" id="CHEBI:83665"/>
        <dbReference type="ChEBI" id="CHEBI:456215"/>
        <dbReference type="EC" id="6.3.4.19"/>
    </reaction>
</comment>
<dbReference type="NCBIfam" id="TIGR02432">
    <property type="entry name" value="lysidine_TilS_N"/>
    <property type="match status" value="1"/>
</dbReference>
<name>A0A7X3MCW4_9FIRM</name>
<dbReference type="InterPro" id="IPR012796">
    <property type="entry name" value="Lysidine-tRNA-synth_C"/>
</dbReference>
<evidence type="ECO:0000256" key="8">
    <source>
        <dbReference type="HAMAP-Rule" id="MF_01161"/>
    </source>
</evidence>
<keyword evidence="3 8" id="KW-0436">Ligase</keyword>
<dbReference type="Proteomes" id="UP000460412">
    <property type="component" value="Unassembled WGS sequence"/>
</dbReference>
<dbReference type="EMBL" id="WUQX01000001">
    <property type="protein sequence ID" value="MXP74001.1"/>
    <property type="molecule type" value="Genomic_DNA"/>
</dbReference>
<sequence>MYQRVKDYVQRYHMLDEDDKVIAGVSGGADSICLLFMLLELSREFGFSVMAVHVHHGLRGNAADADAAYVETMCKKQGVELRTFYEDVGGYARRNGLTLEEAGRDVRREIFQKVLREENGTKIALAHHQNDNAETLLWNLCRGCSLKGLGGIAPVSEPWIRPLLCLKREEIESYLENRGISYCTDESNFTDDYTRNRLRSHVIPYLEEQVNRQAVFHMSETMESMRMVGEYVEQETKRYEGLCIQYEGLEDGVTKAVLFETEFRQVPMALRGFVLHEMLCRVAGRRKDIGSIHIKELEELLNRQVGRQLHLPYHMCARRSYAGIELSVMSDMISSDTKTEYPECPVEARVFDRTGDMVIFPENPYTKWFDYDIIKNTVKIRHREPGDYITISKDGGTQKLKQYFINEKIPGSLRDGIWLVADGKHIMWIVGYRQNQKYQITGKTRRILELKFYGGQDDGRKRQSNDFGSRGYEKD</sequence>
<dbReference type="SUPFAM" id="SSF52402">
    <property type="entry name" value="Adenine nucleotide alpha hydrolases-like"/>
    <property type="match status" value="1"/>
</dbReference>
<dbReference type="EC" id="6.3.4.19" evidence="8"/>
<dbReference type="GO" id="GO:0032267">
    <property type="term" value="F:tRNA(Ile)-lysidine synthase activity"/>
    <property type="evidence" value="ECO:0007669"/>
    <property type="project" value="UniProtKB-EC"/>
</dbReference>
<dbReference type="PANTHER" id="PTHR43033:SF1">
    <property type="entry name" value="TRNA(ILE)-LYSIDINE SYNTHASE-RELATED"/>
    <property type="match status" value="1"/>
</dbReference>
<keyword evidence="10" id="KW-1133">Transmembrane helix</keyword>
<dbReference type="NCBIfam" id="TIGR02433">
    <property type="entry name" value="lysidine_TilS_C"/>
    <property type="match status" value="1"/>
</dbReference>
<dbReference type="PANTHER" id="PTHR43033">
    <property type="entry name" value="TRNA(ILE)-LYSIDINE SYNTHASE-RELATED"/>
    <property type="match status" value="1"/>
</dbReference>
<dbReference type="HAMAP" id="MF_01161">
    <property type="entry name" value="tRNA_Ile_lys_synt"/>
    <property type="match status" value="1"/>
</dbReference>
<dbReference type="CDD" id="cd01992">
    <property type="entry name" value="TilS_N"/>
    <property type="match status" value="1"/>
</dbReference>
<keyword evidence="13" id="KW-1185">Reference proteome</keyword>
<organism evidence="12 13">
    <name type="scientific">Sporofaciens musculi</name>
    <dbReference type="NCBI Taxonomy" id="2681861"/>
    <lineage>
        <taxon>Bacteria</taxon>
        <taxon>Bacillati</taxon>
        <taxon>Bacillota</taxon>
        <taxon>Clostridia</taxon>
        <taxon>Lachnospirales</taxon>
        <taxon>Lachnospiraceae</taxon>
        <taxon>Sporofaciens</taxon>
    </lineage>
</organism>
<dbReference type="Pfam" id="PF01171">
    <property type="entry name" value="ATP_bind_3"/>
    <property type="match status" value="1"/>
</dbReference>
<feature type="binding site" evidence="8">
    <location>
        <begin position="26"/>
        <end position="31"/>
    </location>
    <ligand>
        <name>ATP</name>
        <dbReference type="ChEBI" id="CHEBI:30616"/>
    </ligand>
</feature>
<dbReference type="Gene3D" id="3.40.50.620">
    <property type="entry name" value="HUPs"/>
    <property type="match status" value="1"/>
</dbReference>
<evidence type="ECO:0000256" key="7">
    <source>
        <dbReference type="ARBA" id="ARBA00048539"/>
    </source>
</evidence>
<dbReference type="Pfam" id="PF11734">
    <property type="entry name" value="TilS_C"/>
    <property type="match status" value="1"/>
</dbReference>
<comment type="caution">
    <text evidence="12">The sequence shown here is derived from an EMBL/GenBank/DDBJ whole genome shotgun (WGS) entry which is preliminary data.</text>
</comment>
<protein>
    <recommendedName>
        <fullName evidence="8">tRNA(Ile)-lysidine synthase</fullName>
        <ecNumber evidence="8">6.3.4.19</ecNumber>
    </recommendedName>
    <alternativeName>
        <fullName evidence="8">tRNA(Ile)-2-lysyl-cytidine synthase</fullName>
    </alternativeName>
    <alternativeName>
        <fullName evidence="8">tRNA(Ile)-lysidine synthetase</fullName>
    </alternativeName>
</protein>
<keyword evidence="4 8" id="KW-0819">tRNA processing</keyword>
<evidence type="ECO:0000256" key="4">
    <source>
        <dbReference type="ARBA" id="ARBA00022694"/>
    </source>
</evidence>